<comment type="caution">
    <text evidence="4">The sequence shown here is derived from an EMBL/GenBank/DDBJ whole genome shotgun (WGS) entry which is preliminary data.</text>
</comment>
<keyword evidence="5" id="KW-1185">Reference proteome</keyword>
<dbReference type="GO" id="GO:0016491">
    <property type="term" value="F:oxidoreductase activity"/>
    <property type="evidence" value="ECO:0007669"/>
    <property type="project" value="UniProtKB-KW"/>
</dbReference>
<keyword evidence="2" id="KW-0560">Oxidoreductase</keyword>
<dbReference type="Pfam" id="PF00106">
    <property type="entry name" value="adh_short"/>
    <property type="match status" value="1"/>
</dbReference>
<accession>A0AAJ0GDF5</accession>
<dbReference type="PANTHER" id="PTHR24320">
    <property type="entry name" value="RETINOL DEHYDROGENASE"/>
    <property type="match status" value="1"/>
</dbReference>
<sequence length="316" mass="33967">MAPIRPYAEEHAALNGPGDQRPTAEQVINDQELAGGLKGVNVLITGCTSGIGIETARALYLTGANIWITARDTTKGNAIAAELSTDADRPVKVINMSLDSFASIRAAAQTYLSQSSTLNILINNAGVMATPEGHTVDVLELQFGTNHLGHFLLFQLLKPALLKAAPSERPSRVVAVSSTGVAYGNSKLSNIYFANELTRRYRAQNLHALSLHPGSIKTPLQKHMAGTAQFDAVMVNPQYQAQTKSIEQGAATTVWAAIGKEWDHRGGVYLEDVGEAGPVEKEGAPWRTGYSEAAYKPEDEKSLWKLSERLCGTIAK</sequence>
<evidence type="ECO:0000256" key="3">
    <source>
        <dbReference type="SAM" id="MobiDB-lite"/>
    </source>
</evidence>
<evidence type="ECO:0000313" key="4">
    <source>
        <dbReference type="EMBL" id="KAK3055551.1"/>
    </source>
</evidence>
<dbReference type="Proteomes" id="UP001271007">
    <property type="component" value="Unassembled WGS sequence"/>
</dbReference>
<reference evidence="4" key="1">
    <citation type="submission" date="2023-04" db="EMBL/GenBank/DDBJ databases">
        <title>Black Yeasts Isolated from many extreme environments.</title>
        <authorList>
            <person name="Coleine C."/>
            <person name="Stajich J.E."/>
            <person name="Selbmann L."/>
        </authorList>
    </citation>
    <scope>NUCLEOTIDE SEQUENCE</scope>
    <source>
        <strain evidence="4">CCFEE 5312</strain>
    </source>
</reference>
<dbReference type="PRINTS" id="PR00081">
    <property type="entry name" value="GDHRDH"/>
</dbReference>
<dbReference type="AlphaFoldDB" id="A0AAJ0GDF5"/>
<dbReference type="EMBL" id="JAWDJX010000008">
    <property type="protein sequence ID" value="KAK3055551.1"/>
    <property type="molecule type" value="Genomic_DNA"/>
</dbReference>
<evidence type="ECO:0000256" key="1">
    <source>
        <dbReference type="ARBA" id="ARBA00006484"/>
    </source>
</evidence>
<evidence type="ECO:0000313" key="5">
    <source>
        <dbReference type="Proteomes" id="UP001271007"/>
    </source>
</evidence>
<name>A0AAJ0GDF5_9PEZI</name>
<dbReference type="InterPro" id="IPR002347">
    <property type="entry name" value="SDR_fam"/>
</dbReference>
<dbReference type="Gene3D" id="3.40.50.720">
    <property type="entry name" value="NAD(P)-binding Rossmann-like Domain"/>
    <property type="match status" value="1"/>
</dbReference>
<evidence type="ECO:0000256" key="2">
    <source>
        <dbReference type="ARBA" id="ARBA00023002"/>
    </source>
</evidence>
<dbReference type="PANTHER" id="PTHR24320:SF272">
    <property type="entry name" value="NAD(P)-BINDING ROSSMANN-FOLD SUPERFAMILY PROTEIN"/>
    <property type="match status" value="1"/>
</dbReference>
<protein>
    <recommendedName>
        <fullName evidence="6">NAD(P)-binding protein</fullName>
    </recommendedName>
</protein>
<evidence type="ECO:0008006" key="6">
    <source>
        <dbReference type="Google" id="ProtNLM"/>
    </source>
</evidence>
<dbReference type="SUPFAM" id="SSF51735">
    <property type="entry name" value="NAD(P)-binding Rossmann-fold domains"/>
    <property type="match status" value="1"/>
</dbReference>
<comment type="similarity">
    <text evidence="1">Belongs to the short-chain dehydrogenases/reductases (SDR) family.</text>
</comment>
<proteinExistence type="inferred from homology"/>
<organism evidence="4 5">
    <name type="scientific">Extremus antarcticus</name>
    <dbReference type="NCBI Taxonomy" id="702011"/>
    <lineage>
        <taxon>Eukaryota</taxon>
        <taxon>Fungi</taxon>
        <taxon>Dikarya</taxon>
        <taxon>Ascomycota</taxon>
        <taxon>Pezizomycotina</taxon>
        <taxon>Dothideomycetes</taxon>
        <taxon>Dothideomycetidae</taxon>
        <taxon>Mycosphaerellales</taxon>
        <taxon>Extremaceae</taxon>
        <taxon>Extremus</taxon>
    </lineage>
</organism>
<feature type="region of interest" description="Disordered" evidence="3">
    <location>
        <begin position="1"/>
        <end position="22"/>
    </location>
</feature>
<gene>
    <name evidence="4" type="ORF">LTR09_003471</name>
</gene>
<dbReference type="InterPro" id="IPR036291">
    <property type="entry name" value="NAD(P)-bd_dom_sf"/>
</dbReference>